<feature type="region of interest" description="Disordered" evidence="1">
    <location>
        <begin position="101"/>
        <end position="230"/>
    </location>
</feature>
<organism evidence="2 3">
    <name type="scientific">Zasmidium cellare</name>
    <name type="common">Wine cellar mold</name>
    <name type="synonym">Racodium cellare</name>
    <dbReference type="NCBI Taxonomy" id="395010"/>
    <lineage>
        <taxon>Eukaryota</taxon>
        <taxon>Fungi</taxon>
        <taxon>Dikarya</taxon>
        <taxon>Ascomycota</taxon>
        <taxon>Pezizomycotina</taxon>
        <taxon>Dothideomycetes</taxon>
        <taxon>Dothideomycetidae</taxon>
        <taxon>Mycosphaerellales</taxon>
        <taxon>Mycosphaerellaceae</taxon>
        <taxon>Zasmidium</taxon>
    </lineage>
</organism>
<comment type="caution">
    <text evidence="2">The sequence shown here is derived from an EMBL/GenBank/DDBJ whole genome shotgun (WGS) entry which is preliminary data.</text>
</comment>
<accession>A0ABR0ENF4</accession>
<dbReference type="EMBL" id="JAXOVC010000004">
    <property type="protein sequence ID" value="KAK4502889.1"/>
    <property type="molecule type" value="Genomic_DNA"/>
</dbReference>
<evidence type="ECO:0000313" key="2">
    <source>
        <dbReference type="EMBL" id="KAK4502889.1"/>
    </source>
</evidence>
<feature type="compositionally biased region" description="Basic and acidic residues" evidence="1">
    <location>
        <begin position="157"/>
        <end position="214"/>
    </location>
</feature>
<feature type="compositionally biased region" description="Basic and acidic residues" evidence="1">
    <location>
        <begin position="106"/>
        <end position="134"/>
    </location>
</feature>
<dbReference type="Proteomes" id="UP001305779">
    <property type="component" value="Unassembled WGS sequence"/>
</dbReference>
<name>A0ABR0ENF4_ZASCE</name>
<reference evidence="2 3" key="1">
    <citation type="journal article" date="2023" name="G3 (Bethesda)">
        <title>A chromosome-level genome assembly of Zasmidium syzygii isolated from banana leaves.</title>
        <authorList>
            <person name="van Westerhoven A.C."/>
            <person name="Mehrabi R."/>
            <person name="Talebi R."/>
            <person name="Steentjes M.B.F."/>
            <person name="Corcolon B."/>
            <person name="Chong P.A."/>
            <person name="Kema G.H.J."/>
            <person name="Seidl M.F."/>
        </authorList>
    </citation>
    <scope>NUCLEOTIDE SEQUENCE [LARGE SCALE GENOMIC DNA]</scope>
    <source>
        <strain evidence="2 3">P124</strain>
    </source>
</reference>
<sequence length="357" mass="41793">MKILGLEKTTDKSFFNCVGDTQKGRRCGCQIARHNVESGKDLLCQLPRRSVNPQLLEEDLRAIAYKLLCVRWHRDSQVERMLQRWRPIVVAETARSRARFFQSQTRETEPKTERKASYTERKFKREEDEDRKASTEQPSTPGDEDSQTFSNARNRRTASEQEDFLRREKECCEEARRQSQRERAEQKEAKDRAERERAKRQEEEEARQRKREETPPPPRPQPRPTSTVDWEVSWNTYRQRWTLVKDLPADTTLSDLEKVFPWPLRNIHELGLSIAKLDAAFERDVESFFRHIPSQKPAGAAGDDKKVVLRALRKEALCWHPDKVLVRFPVGAVPKALRELATKITQVLTRLMGIFSV</sequence>
<proteinExistence type="predicted"/>
<protein>
    <submittedName>
        <fullName evidence="2">Uncharacterized protein</fullName>
    </submittedName>
</protein>
<keyword evidence="3" id="KW-1185">Reference proteome</keyword>
<evidence type="ECO:0000313" key="3">
    <source>
        <dbReference type="Proteomes" id="UP001305779"/>
    </source>
</evidence>
<evidence type="ECO:0000256" key="1">
    <source>
        <dbReference type="SAM" id="MobiDB-lite"/>
    </source>
</evidence>
<gene>
    <name evidence="2" type="ORF">PRZ48_006315</name>
</gene>